<sequence length="82" mass="9372">MAARGWWWLGASGSPVSLRRHVGISVSRFNHEPADSAFQGIPDDLCIWTSRPIEFYVFIDLFLDYFLEGGFLRQEVVHSPCL</sequence>
<evidence type="ECO:0000313" key="2">
    <source>
        <dbReference type="Proteomes" id="UP001066276"/>
    </source>
</evidence>
<gene>
    <name evidence="1" type="ORF">NDU88_001692</name>
</gene>
<reference evidence="1" key="1">
    <citation type="journal article" date="2022" name="bioRxiv">
        <title>Sequencing and chromosome-scale assembly of the giantPleurodeles waltlgenome.</title>
        <authorList>
            <person name="Brown T."/>
            <person name="Elewa A."/>
            <person name="Iarovenko S."/>
            <person name="Subramanian E."/>
            <person name="Araus A.J."/>
            <person name="Petzold A."/>
            <person name="Susuki M."/>
            <person name="Suzuki K.-i.T."/>
            <person name="Hayashi T."/>
            <person name="Toyoda A."/>
            <person name="Oliveira C."/>
            <person name="Osipova E."/>
            <person name="Leigh N.D."/>
            <person name="Simon A."/>
            <person name="Yun M.H."/>
        </authorList>
    </citation>
    <scope>NUCLEOTIDE SEQUENCE</scope>
    <source>
        <strain evidence="1">20211129_DDA</strain>
        <tissue evidence="1">Liver</tissue>
    </source>
</reference>
<comment type="caution">
    <text evidence="1">The sequence shown here is derived from an EMBL/GenBank/DDBJ whole genome shotgun (WGS) entry which is preliminary data.</text>
</comment>
<accession>A0AAV7Q4K7</accession>
<name>A0AAV7Q4K7_PLEWA</name>
<proteinExistence type="predicted"/>
<dbReference type="AlphaFoldDB" id="A0AAV7Q4K7"/>
<dbReference type="EMBL" id="JANPWB010000010">
    <property type="protein sequence ID" value="KAJ1135248.1"/>
    <property type="molecule type" value="Genomic_DNA"/>
</dbReference>
<organism evidence="1 2">
    <name type="scientific">Pleurodeles waltl</name>
    <name type="common">Iberian ribbed newt</name>
    <dbReference type="NCBI Taxonomy" id="8319"/>
    <lineage>
        <taxon>Eukaryota</taxon>
        <taxon>Metazoa</taxon>
        <taxon>Chordata</taxon>
        <taxon>Craniata</taxon>
        <taxon>Vertebrata</taxon>
        <taxon>Euteleostomi</taxon>
        <taxon>Amphibia</taxon>
        <taxon>Batrachia</taxon>
        <taxon>Caudata</taxon>
        <taxon>Salamandroidea</taxon>
        <taxon>Salamandridae</taxon>
        <taxon>Pleurodelinae</taxon>
        <taxon>Pleurodeles</taxon>
    </lineage>
</organism>
<evidence type="ECO:0000313" key="1">
    <source>
        <dbReference type="EMBL" id="KAJ1135248.1"/>
    </source>
</evidence>
<dbReference type="Proteomes" id="UP001066276">
    <property type="component" value="Chromosome 6"/>
</dbReference>
<protein>
    <submittedName>
        <fullName evidence="1">Uncharacterized protein</fullName>
    </submittedName>
</protein>
<keyword evidence="2" id="KW-1185">Reference proteome</keyword>